<dbReference type="PROSITE" id="PS50977">
    <property type="entry name" value="HTH_TETR_2"/>
    <property type="match status" value="1"/>
</dbReference>
<accession>A0A081BC56</accession>
<dbReference type="PANTHER" id="PTHR30055">
    <property type="entry name" value="HTH-TYPE TRANSCRIPTIONAL REGULATOR RUTR"/>
    <property type="match status" value="1"/>
</dbReference>
<protein>
    <submittedName>
        <fullName evidence="7">AcrR family transcriptional regulator</fullName>
    </submittedName>
</protein>
<comment type="caution">
    <text evidence="7">The sequence shown here is derived from an EMBL/GenBank/DDBJ whole genome shotgun (WGS) entry which is preliminary data.</text>
</comment>
<evidence type="ECO:0000313" key="7">
    <source>
        <dbReference type="EMBL" id="GAK45624.1"/>
    </source>
</evidence>
<feature type="DNA-binding region" description="H-T-H motif" evidence="4">
    <location>
        <begin position="46"/>
        <end position="65"/>
    </location>
</feature>
<feature type="compositionally biased region" description="Low complexity" evidence="5">
    <location>
        <begin position="1"/>
        <end position="16"/>
    </location>
</feature>
<dbReference type="STRING" id="1333998.M2A_2123"/>
<gene>
    <name evidence="7" type="ORF">M2A_2123</name>
</gene>
<evidence type="ECO:0000256" key="5">
    <source>
        <dbReference type="SAM" id="MobiDB-lite"/>
    </source>
</evidence>
<dbReference type="GO" id="GO:0000976">
    <property type="term" value="F:transcription cis-regulatory region binding"/>
    <property type="evidence" value="ECO:0007669"/>
    <property type="project" value="TreeGrafter"/>
</dbReference>
<sequence>MAEAESARGAQAAQGAKRARGKGETPRRLTRAAAEEFNAHGFAGTDTNKIARRAGFAPQTFYRWFKDKTDIFLAVYRDWEEAEREMLAGLAAQKAPSLKLAEAVISHHRNHLLFRRSLRQLAVEDEAVRAARAESRLRQLSRVAGPGASKSRLAELAVLLLQIERLCDGVAEGEFADLGLGEKEAKKTLGALLEELRRHP</sequence>
<evidence type="ECO:0000256" key="2">
    <source>
        <dbReference type="ARBA" id="ARBA00023125"/>
    </source>
</evidence>
<evidence type="ECO:0000256" key="1">
    <source>
        <dbReference type="ARBA" id="ARBA00023015"/>
    </source>
</evidence>
<feature type="region of interest" description="Disordered" evidence="5">
    <location>
        <begin position="1"/>
        <end position="28"/>
    </location>
</feature>
<evidence type="ECO:0000313" key="8">
    <source>
        <dbReference type="Proteomes" id="UP000028702"/>
    </source>
</evidence>
<dbReference type="PANTHER" id="PTHR30055:SF234">
    <property type="entry name" value="HTH-TYPE TRANSCRIPTIONAL REGULATOR BETI"/>
    <property type="match status" value="1"/>
</dbReference>
<evidence type="ECO:0000256" key="3">
    <source>
        <dbReference type="ARBA" id="ARBA00023163"/>
    </source>
</evidence>
<dbReference type="InterPro" id="IPR050109">
    <property type="entry name" value="HTH-type_TetR-like_transc_reg"/>
</dbReference>
<dbReference type="Proteomes" id="UP000028702">
    <property type="component" value="Unassembled WGS sequence"/>
</dbReference>
<dbReference type="RefSeq" id="WP_045446954.1">
    <property type="nucleotide sequence ID" value="NZ_BBIO01000010.1"/>
</dbReference>
<keyword evidence="8" id="KW-1185">Reference proteome</keyword>
<keyword evidence="3" id="KW-0804">Transcription</keyword>
<organism evidence="7 8">
    <name type="scientific">Tepidicaulis marinus</name>
    <dbReference type="NCBI Taxonomy" id="1333998"/>
    <lineage>
        <taxon>Bacteria</taxon>
        <taxon>Pseudomonadati</taxon>
        <taxon>Pseudomonadota</taxon>
        <taxon>Alphaproteobacteria</taxon>
        <taxon>Hyphomicrobiales</taxon>
        <taxon>Parvibaculaceae</taxon>
        <taxon>Tepidicaulis</taxon>
    </lineage>
</organism>
<dbReference type="AlphaFoldDB" id="A0A081BC56"/>
<dbReference type="GO" id="GO:0003700">
    <property type="term" value="F:DNA-binding transcription factor activity"/>
    <property type="evidence" value="ECO:0007669"/>
    <property type="project" value="TreeGrafter"/>
</dbReference>
<dbReference type="InterPro" id="IPR001647">
    <property type="entry name" value="HTH_TetR"/>
</dbReference>
<keyword evidence="1" id="KW-0805">Transcription regulation</keyword>
<evidence type="ECO:0000259" key="6">
    <source>
        <dbReference type="PROSITE" id="PS50977"/>
    </source>
</evidence>
<dbReference type="InterPro" id="IPR009057">
    <property type="entry name" value="Homeodomain-like_sf"/>
</dbReference>
<feature type="domain" description="HTH tetR-type" evidence="6">
    <location>
        <begin position="23"/>
        <end position="83"/>
    </location>
</feature>
<dbReference type="SUPFAM" id="SSF46689">
    <property type="entry name" value="Homeodomain-like"/>
    <property type="match status" value="1"/>
</dbReference>
<dbReference type="Pfam" id="PF00440">
    <property type="entry name" value="TetR_N"/>
    <property type="match status" value="1"/>
</dbReference>
<dbReference type="Gene3D" id="1.10.357.10">
    <property type="entry name" value="Tetracycline Repressor, domain 2"/>
    <property type="match status" value="1"/>
</dbReference>
<keyword evidence="2 4" id="KW-0238">DNA-binding</keyword>
<evidence type="ECO:0000256" key="4">
    <source>
        <dbReference type="PROSITE-ProRule" id="PRU00335"/>
    </source>
</evidence>
<proteinExistence type="predicted"/>
<reference evidence="7 8" key="1">
    <citation type="submission" date="2014-07" db="EMBL/GenBank/DDBJ databases">
        <title>Tepidicaulis marinum gen. nov., sp. nov., a novel marine bacterium denitrifying nitrate to nitrous oxide strictly under microaerobic conditions.</title>
        <authorList>
            <person name="Takeuchi M."/>
            <person name="Yamagishi T."/>
            <person name="Kamagata Y."/>
            <person name="Oshima K."/>
            <person name="Hattori M."/>
            <person name="Katayama T."/>
            <person name="Hanada S."/>
            <person name="Tamaki H."/>
            <person name="Marumo K."/>
            <person name="Maeda H."/>
            <person name="Nedachi M."/>
            <person name="Iwasaki W."/>
            <person name="Suwa Y."/>
            <person name="Sakata S."/>
        </authorList>
    </citation>
    <scope>NUCLEOTIDE SEQUENCE [LARGE SCALE GENOMIC DNA]</scope>
    <source>
        <strain evidence="7 8">MA2</strain>
    </source>
</reference>
<dbReference type="EMBL" id="BBIO01000010">
    <property type="protein sequence ID" value="GAK45624.1"/>
    <property type="molecule type" value="Genomic_DNA"/>
</dbReference>
<name>A0A081BC56_9HYPH</name>